<evidence type="ECO:0000256" key="4">
    <source>
        <dbReference type="ARBA" id="ARBA00023136"/>
    </source>
</evidence>
<dbReference type="OrthoDB" id="408954at2759"/>
<keyword evidence="2 5" id="KW-0812">Transmembrane</keyword>
<keyword evidence="4 5" id="KW-0472">Membrane</keyword>
<evidence type="ECO:0000256" key="2">
    <source>
        <dbReference type="ARBA" id="ARBA00022692"/>
    </source>
</evidence>
<name>A0A9P6VHB4_9HELO</name>
<dbReference type="PANTHER" id="PTHR11863">
    <property type="entry name" value="STEROL DESATURASE"/>
    <property type="match status" value="1"/>
</dbReference>
<sequence>MNSSEPSTFLLPWKPLGNPPLYNLTARAPLFPWISDFHLSLLLPVSAYWVLSATYHIISAFDFFSQYRLHSPAEFKIRNRPTVAEVLRSVILQQIIQTGWGLVLGHTVLGTQEMVGTEDYDIAMWAIWTQRLACGLRLILEGVGMIMGVNVNEWKYGFHSSFITYQLVITFFSLAFSSDESQDKHLAEWEMLAGRAMYFVVIPAFRFAIAIFLSDTWQYFWHRAMHSNRWLFRNMHAPHHRIYVPYAFGAFYNTLWEAFVLDTLGTTLSLYVAGLSTRQATLFGTLSVLKGVDDHCGYKLPWDPLQWLGEQTVEFHDVTNYSQLYLTFWDHVCGTVCRKSEAEKQLLYQRGQIEADKKDRGGM</sequence>
<dbReference type="Pfam" id="PF04116">
    <property type="entry name" value="FA_hydroxylase"/>
    <property type="match status" value="1"/>
</dbReference>
<evidence type="ECO:0000313" key="8">
    <source>
        <dbReference type="Proteomes" id="UP000785200"/>
    </source>
</evidence>
<feature type="transmembrane region" description="Helical" evidence="5">
    <location>
        <begin position="196"/>
        <end position="221"/>
    </location>
</feature>
<feature type="domain" description="Fatty acid hydroxylase" evidence="6">
    <location>
        <begin position="207"/>
        <end position="335"/>
    </location>
</feature>
<evidence type="ECO:0000256" key="5">
    <source>
        <dbReference type="SAM" id="Phobius"/>
    </source>
</evidence>
<dbReference type="EMBL" id="VNKQ01000011">
    <property type="protein sequence ID" value="KAG0648066.1"/>
    <property type="molecule type" value="Genomic_DNA"/>
</dbReference>
<evidence type="ECO:0000313" key="7">
    <source>
        <dbReference type="EMBL" id="KAG0648066.1"/>
    </source>
</evidence>
<comment type="subcellular location">
    <subcellularLocation>
        <location evidence="1">Membrane</location>
    </subcellularLocation>
</comment>
<protein>
    <submittedName>
        <fullName evidence="7">Fatty acid hydroxylase</fullName>
    </submittedName>
</protein>
<feature type="transmembrane region" description="Helical" evidence="5">
    <location>
        <begin position="37"/>
        <end position="58"/>
    </location>
</feature>
<dbReference type="InterPro" id="IPR006694">
    <property type="entry name" value="Fatty_acid_hydroxylase"/>
</dbReference>
<keyword evidence="8" id="KW-1185">Reference proteome</keyword>
<accession>A0A9P6VHB4</accession>
<dbReference type="GO" id="GO:0016020">
    <property type="term" value="C:membrane"/>
    <property type="evidence" value="ECO:0007669"/>
    <property type="project" value="UniProtKB-SubCell"/>
</dbReference>
<dbReference type="AlphaFoldDB" id="A0A9P6VHB4"/>
<dbReference type="GO" id="GO:0016491">
    <property type="term" value="F:oxidoreductase activity"/>
    <property type="evidence" value="ECO:0007669"/>
    <property type="project" value="InterPro"/>
</dbReference>
<evidence type="ECO:0000259" key="6">
    <source>
        <dbReference type="Pfam" id="PF04116"/>
    </source>
</evidence>
<feature type="transmembrane region" description="Helical" evidence="5">
    <location>
        <begin position="156"/>
        <end position="176"/>
    </location>
</feature>
<reference evidence="7" key="1">
    <citation type="submission" date="2019-07" db="EMBL/GenBank/DDBJ databases">
        <title>Hyphodiscus hymeniophilus genome sequencing and assembly.</title>
        <authorList>
            <person name="Kramer G."/>
            <person name="Nodwell J."/>
        </authorList>
    </citation>
    <scope>NUCLEOTIDE SEQUENCE</scope>
    <source>
        <strain evidence="7">ATCC 34498</strain>
    </source>
</reference>
<keyword evidence="3 5" id="KW-1133">Transmembrane helix</keyword>
<evidence type="ECO:0000256" key="3">
    <source>
        <dbReference type="ARBA" id="ARBA00022989"/>
    </source>
</evidence>
<comment type="caution">
    <text evidence="7">The sequence shown here is derived from an EMBL/GenBank/DDBJ whole genome shotgun (WGS) entry which is preliminary data.</text>
</comment>
<dbReference type="GO" id="GO:0008610">
    <property type="term" value="P:lipid biosynthetic process"/>
    <property type="evidence" value="ECO:0007669"/>
    <property type="project" value="InterPro"/>
</dbReference>
<dbReference type="GO" id="GO:0005506">
    <property type="term" value="F:iron ion binding"/>
    <property type="evidence" value="ECO:0007669"/>
    <property type="project" value="InterPro"/>
</dbReference>
<evidence type="ECO:0000256" key="1">
    <source>
        <dbReference type="ARBA" id="ARBA00004370"/>
    </source>
</evidence>
<dbReference type="InterPro" id="IPR050307">
    <property type="entry name" value="Sterol_Desaturase_Related"/>
</dbReference>
<proteinExistence type="predicted"/>
<gene>
    <name evidence="7" type="ORF">D0Z07_5735</name>
</gene>
<dbReference type="Proteomes" id="UP000785200">
    <property type="component" value="Unassembled WGS sequence"/>
</dbReference>
<organism evidence="7 8">
    <name type="scientific">Hyphodiscus hymeniophilus</name>
    <dbReference type="NCBI Taxonomy" id="353542"/>
    <lineage>
        <taxon>Eukaryota</taxon>
        <taxon>Fungi</taxon>
        <taxon>Dikarya</taxon>
        <taxon>Ascomycota</taxon>
        <taxon>Pezizomycotina</taxon>
        <taxon>Leotiomycetes</taxon>
        <taxon>Helotiales</taxon>
        <taxon>Hyphodiscaceae</taxon>
        <taxon>Hyphodiscus</taxon>
    </lineage>
</organism>